<keyword evidence="3" id="KW-0274">FAD</keyword>
<dbReference type="PANTHER" id="PTHR43557:SF2">
    <property type="entry name" value="RIESKE DOMAIN-CONTAINING PROTEIN-RELATED"/>
    <property type="match status" value="1"/>
</dbReference>
<dbReference type="Proteomes" id="UP000002029">
    <property type="component" value="Chromosome"/>
</dbReference>
<evidence type="ECO:0000256" key="2">
    <source>
        <dbReference type="ARBA" id="ARBA00022630"/>
    </source>
</evidence>
<evidence type="ECO:0000313" key="8">
    <source>
        <dbReference type="Proteomes" id="UP000002029"/>
    </source>
</evidence>
<evidence type="ECO:0000256" key="4">
    <source>
        <dbReference type="ARBA" id="ARBA00023002"/>
    </source>
</evidence>
<dbReference type="InterPro" id="IPR016156">
    <property type="entry name" value="FAD/NAD-linked_Rdtase_dimer_sf"/>
</dbReference>
<dbReference type="Gene3D" id="3.50.50.60">
    <property type="entry name" value="FAD/NAD(P)-binding domain"/>
    <property type="match status" value="2"/>
</dbReference>
<evidence type="ECO:0000256" key="1">
    <source>
        <dbReference type="ARBA" id="ARBA00001974"/>
    </source>
</evidence>
<feature type="domain" description="Reductase C-terminal" evidence="6">
    <location>
        <begin position="321"/>
        <end position="382"/>
    </location>
</feature>
<dbReference type="HOGENOM" id="CLU_003291_4_0_11"/>
<dbReference type="InterPro" id="IPR028202">
    <property type="entry name" value="Reductase_C"/>
</dbReference>
<comment type="cofactor">
    <cofactor evidence="1">
        <name>FAD</name>
        <dbReference type="ChEBI" id="CHEBI:57692"/>
    </cofactor>
</comment>
<reference evidence="7 8" key="1">
    <citation type="journal article" date="2010" name="Stand. Genomic Sci.">
        <title>Complete genome sequence of Streptosporangium roseum type strain (NI 9100).</title>
        <authorList>
            <person name="Nolan M."/>
            <person name="Sikorski J."/>
            <person name="Jando M."/>
            <person name="Lucas S."/>
            <person name="Lapidus A."/>
            <person name="Glavina Del Rio T."/>
            <person name="Chen F."/>
            <person name="Tice H."/>
            <person name="Pitluck S."/>
            <person name="Cheng J.F."/>
            <person name="Chertkov O."/>
            <person name="Sims D."/>
            <person name="Meincke L."/>
            <person name="Brettin T."/>
            <person name="Han C."/>
            <person name="Detter J.C."/>
            <person name="Bruce D."/>
            <person name="Goodwin L."/>
            <person name="Land M."/>
            <person name="Hauser L."/>
            <person name="Chang Y.J."/>
            <person name="Jeffries C.D."/>
            <person name="Ivanova N."/>
            <person name="Mavromatis K."/>
            <person name="Mikhailova N."/>
            <person name="Chen A."/>
            <person name="Palaniappan K."/>
            <person name="Chain P."/>
            <person name="Rohde M."/>
            <person name="Goker M."/>
            <person name="Bristow J."/>
            <person name="Eisen J.A."/>
            <person name="Markowitz V."/>
            <person name="Hugenholtz P."/>
            <person name="Kyrpides N.C."/>
            <person name="Klenk H.P."/>
        </authorList>
    </citation>
    <scope>NUCLEOTIDE SEQUENCE [LARGE SCALE GENOMIC DNA]</scope>
    <source>
        <strain evidence="8">ATCC 12428 / DSM 43021 / JCM 3005 / NI 9100</strain>
    </source>
</reference>
<accession>D2B6Z9</accession>
<keyword evidence="4" id="KW-0560">Oxidoreductase</keyword>
<dbReference type="PRINTS" id="PR00368">
    <property type="entry name" value="FADPNR"/>
</dbReference>
<evidence type="ECO:0000256" key="3">
    <source>
        <dbReference type="ARBA" id="ARBA00022827"/>
    </source>
</evidence>
<proteinExistence type="predicted"/>
<dbReference type="PRINTS" id="PR00411">
    <property type="entry name" value="PNDRDTASEI"/>
</dbReference>
<dbReference type="GO" id="GO:0005737">
    <property type="term" value="C:cytoplasm"/>
    <property type="evidence" value="ECO:0007669"/>
    <property type="project" value="TreeGrafter"/>
</dbReference>
<dbReference type="Gene3D" id="3.30.390.30">
    <property type="match status" value="1"/>
</dbReference>
<name>D2B6Z9_STRRD</name>
<dbReference type="Pfam" id="PF14759">
    <property type="entry name" value="Reductase_C"/>
    <property type="match status" value="1"/>
</dbReference>
<dbReference type="STRING" id="479432.Sros_4928"/>
<dbReference type="SUPFAM" id="SSF51905">
    <property type="entry name" value="FAD/NAD(P)-binding domain"/>
    <property type="match status" value="1"/>
</dbReference>
<dbReference type="InterPro" id="IPR023753">
    <property type="entry name" value="FAD/NAD-binding_dom"/>
</dbReference>
<sequence length="393" mass="40987">MTAPGHVLIVGASAAGLSTAEALRRNGHQGRLTLLDAEPHLPYDRPPLSKQVLAGAWEPERARLRGQAQLEALGAEFVRGEAAVALDAAERAVVTASGRVLRGDAVVIATGLTPCRLPGQDGLAGVHVLRGLDDALALRTRLTAGTRLVVVGEGVLGGEIAATARGLDLEVTLAGMGHAVLGDQLGAEVGGLLTRTHAERGVRLRLGAAVDALTGETGRVTGVRLAGGELLPADAVVVAVGCRPATGWLEGSGLTLGDGVECDARCRAAEGVYAVGDVASFVHEGLGRRLRLENRTNATEQAQTVAANILGADRPYAPIPYFWTDQYDVKIQAHGLPSPVAEVTIAEGDPEQRRFAALYREDGRVTGVLGWNMPKQARLLRQRTLATPPLPPA</sequence>
<gene>
    <name evidence="7" type="ordered locus">Sros_4928</name>
</gene>
<organism evidence="7 8">
    <name type="scientific">Streptosporangium roseum (strain ATCC 12428 / DSM 43021 / JCM 3005 / KCTC 9067 / NCIMB 10171 / NRRL 2505 / NI 9100)</name>
    <dbReference type="NCBI Taxonomy" id="479432"/>
    <lineage>
        <taxon>Bacteria</taxon>
        <taxon>Bacillati</taxon>
        <taxon>Actinomycetota</taxon>
        <taxon>Actinomycetes</taxon>
        <taxon>Streptosporangiales</taxon>
        <taxon>Streptosporangiaceae</taxon>
        <taxon>Streptosporangium</taxon>
    </lineage>
</organism>
<dbReference type="EMBL" id="CP001814">
    <property type="protein sequence ID" value="ACZ87737.1"/>
    <property type="molecule type" value="Genomic_DNA"/>
</dbReference>
<dbReference type="GO" id="GO:0016651">
    <property type="term" value="F:oxidoreductase activity, acting on NAD(P)H"/>
    <property type="evidence" value="ECO:0007669"/>
    <property type="project" value="TreeGrafter"/>
</dbReference>
<evidence type="ECO:0000313" key="7">
    <source>
        <dbReference type="EMBL" id="ACZ87737.1"/>
    </source>
</evidence>
<evidence type="ECO:0000259" key="5">
    <source>
        <dbReference type="Pfam" id="PF07992"/>
    </source>
</evidence>
<dbReference type="AlphaFoldDB" id="D2B6Z9"/>
<feature type="domain" description="FAD/NAD(P)-binding" evidence="5">
    <location>
        <begin position="6"/>
        <end position="302"/>
    </location>
</feature>
<dbReference type="Pfam" id="PF07992">
    <property type="entry name" value="Pyr_redox_2"/>
    <property type="match status" value="1"/>
</dbReference>
<dbReference type="PANTHER" id="PTHR43557">
    <property type="entry name" value="APOPTOSIS-INDUCING FACTOR 1"/>
    <property type="match status" value="1"/>
</dbReference>
<dbReference type="SUPFAM" id="SSF55424">
    <property type="entry name" value="FAD/NAD-linked reductases, dimerisation (C-terminal) domain"/>
    <property type="match status" value="1"/>
</dbReference>
<dbReference type="RefSeq" id="WP_012891475.1">
    <property type="nucleotide sequence ID" value="NC_013595.1"/>
</dbReference>
<protein>
    <submittedName>
        <fullName evidence="7">FAD-dependent pyridine nucleotide-disulphide oxidoreductase</fullName>
    </submittedName>
</protein>
<dbReference type="InterPro" id="IPR036188">
    <property type="entry name" value="FAD/NAD-bd_sf"/>
</dbReference>
<evidence type="ECO:0000259" key="6">
    <source>
        <dbReference type="Pfam" id="PF14759"/>
    </source>
</evidence>
<dbReference type="InterPro" id="IPR050446">
    <property type="entry name" value="FAD-oxidoreductase/Apoptosis"/>
</dbReference>
<dbReference type="eggNOG" id="COG0446">
    <property type="taxonomic scope" value="Bacteria"/>
</dbReference>
<dbReference type="KEGG" id="sro:Sros_4928"/>
<keyword evidence="2" id="KW-0285">Flavoprotein</keyword>
<keyword evidence="8" id="KW-1185">Reference proteome</keyword>